<feature type="transmembrane region" description="Helical" evidence="2">
    <location>
        <begin position="465"/>
        <end position="485"/>
    </location>
</feature>
<dbReference type="Proteomes" id="UP001610446">
    <property type="component" value="Unassembled WGS sequence"/>
</dbReference>
<keyword evidence="2" id="KW-0472">Membrane</keyword>
<feature type="transmembrane region" description="Helical" evidence="2">
    <location>
        <begin position="292"/>
        <end position="311"/>
    </location>
</feature>
<accession>A0ABR4ITJ5</accession>
<dbReference type="PANTHER" id="PTHR37577">
    <property type="entry name" value="INTEGRAL MEMBRANE PROTEIN"/>
    <property type="match status" value="1"/>
</dbReference>
<feature type="transmembrane region" description="Helical" evidence="2">
    <location>
        <begin position="91"/>
        <end position="110"/>
    </location>
</feature>
<reference evidence="3 4" key="1">
    <citation type="submission" date="2024-07" db="EMBL/GenBank/DDBJ databases">
        <title>Section-level genome sequencing and comparative genomics of Aspergillus sections Usti and Cavernicolus.</title>
        <authorList>
            <consortium name="Lawrence Berkeley National Laboratory"/>
            <person name="Nybo J.L."/>
            <person name="Vesth T.C."/>
            <person name="Theobald S."/>
            <person name="Frisvad J.C."/>
            <person name="Larsen T.O."/>
            <person name="Kjaerboelling I."/>
            <person name="Rothschild-Mancinelli K."/>
            <person name="Lyhne E.K."/>
            <person name="Kogle M.E."/>
            <person name="Barry K."/>
            <person name="Clum A."/>
            <person name="Na H."/>
            <person name="Ledsgaard L."/>
            <person name="Lin J."/>
            <person name="Lipzen A."/>
            <person name="Kuo A."/>
            <person name="Riley R."/>
            <person name="Mondo S."/>
            <person name="Labutti K."/>
            <person name="Haridas S."/>
            <person name="Pangalinan J."/>
            <person name="Salamov A.A."/>
            <person name="Simmons B.A."/>
            <person name="Magnuson J.K."/>
            <person name="Chen J."/>
            <person name="Drula E."/>
            <person name="Henrissat B."/>
            <person name="Wiebenga A."/>
            <person name="Lubbers R.J."/>
            <person name="Gomes A.C."/>
            <person name="Makela M.R."/>
            <person name="Stajich J."/>
            <person name="Grigoriev I.V."/>
            <person name="Mortensen U.H."/>
            <person name="De Vries R.P."/>
            <person name="Baker S.E."/>
            <person name="Andersen M.R."/>
        </authorList>
    </citation>
    <scope>NUCLEOTIDE SEQUENCE [LARGE SCALE GENOMIC DNA]</scope>
    <source>
        <strain evidence="3 4">CBS 123904</strain>
    </source>
</reference>
<feature type="transmembrane region" description="Helical" evidence="2">
    <location>
        <begin position="152"/>
        <end position="170"/>
    </location>
</feature>
<feature type="transmembrane region" description="Helical" evidence="2">
    <location>
        <begin position="50"/>
        <end position="71"/>
    </location>
</feature>
<gene>
    <name evidence="3" type="ORF">BJY01DRAFT_240478</name>
</gene>
<evidence type="ECO:0000313" key="4">
    <source>
        <dbReference type="Proteomes" id="UP001610446"/>
    </source>
</evidence>
<feature type="compositionally biased region" description="Basic and acidic residues" evidence="1">
    <location>
        <begin position="358"/>
        <end position="368"/>
    </location>
</feature>
<dbReference type="PANTHER" id="PTHR37577:SF1">
    <property type="entry name" value="INTEGRAL MEMBRANE PROTEIN"/>
    <property type="match status" value="1"/>
</dbReference>
<sequence>MRDSRCPTREDNLQVEYVTTRPFVTCLEQAESGALTNVTYQLPSADVNGIGVIVAFLLPAYISWLVFDTLFLRVRPKTENDWIAKFRRTSFLSVQQIVTGIGILAVALRTMSSMLVADFHSVIYLGWMSSTGYLATLTLLRGHLQEHPALRSLNLAAMATLLLMLCFAIFPTTNFAWADHILIQSACLNASSCVAFTTYVPILRQEASNTNLGGKEGHLSPQGVISYIILITGYFIRTSLFWLERALHNLAPRGVQEDRNNKNDRLINKVRYRLLLGLYLVLLALFDVSSSFAAFLGIVTVSFVWAIYPACVRRTLDTWDFDQILPVLSSLTPLYNVIEHCFWGGSPLKGILTGGIKSPDRESRRDSVHPSPETEPEPQCNLSARFICLDPSWRLAESDENNLPTIGTRRTEESALAALHRRIYSVTSFRALLTLLCILTVGKVSRWSAQPFTWYTKDWHLLPDIVAGVATFLVLFLVSLFVSFFSRSLSAECESII</sequence>
<feature type="transmembrane region" description="Helical" evidence="2">
    <location>
        <begin position="270"/>
        <end position="286"/>
    </location>
</feature>
<dbReference type="EMBL" id="JBFXLU010000313">
    <property type="protein sequence ID" value="KAL2830143.1"/>
    <property type="molecule type" value="Genomic_DNA"/>
</dbReference>
<keyword evidence="4" id="KW-1185">Reference proteome</keyword>
<comment type="caution">
    <text evidence="3">The sequence shown here is derived from an EMBL/GenBank/DDBJ whole genome shotgun (WGS) entry which is preliminary data.</text>
</comment>
<evidence type="ECO:0000313" key="3">
    <source>
        <dbReference type="EMBL" id="KAL2830143.1"/>
    </source>
</evidence>
<evidence type="ECO:0000256" key="1">
    <source>
        <dbReference type="SAM" id="MobiDB-lite"/>
    </source>
</evidence>
<dbReference type="InterPro" id="IPR053018">
    <property type="entry name" value="Elsinochrome_Biosynth-Asso"/>
</dbReference>
<evidence type="ECO:0000256" key="2">
    <source>
        <dbReference type="SAM" id="Phobius"/>
    </source>
</evidence>
<feature type="transmembrane region" description="Helical" evidence="2">
    <location>
        <begin position="224"/>
        <end position="243"/>
    </location>
</feature>
<feature type="transmembrane region" description="Helical" evidence="2">
    <location>
        <begin position="122"/>
        <end position="140"/>
    </location>
</feature>
<proteinExistence type="predicted"/>
<keyword evidence="2" id="KW-0812">Transmembrane</keyword>
<protein>
    <submittedName>
        <fullName evidence="3">Uncharacterized protein</fullName>
    </submittedName>
</protein>
<feature type="region of interest" description="Disordered" evidence="1">
    <location>
        <begin position="355"/>
        <end position="379"/>
    </location>
</feature>
<feature type="transmembrane region" description="Helical" evidence="2">
    <location>
        <begin position="423"/>
        <end position="445"/>
    </location>
</feature>
<organism evidence="3 4">
    <name type="scientific">Aspergillus pseudoustus</name>
    <dbReference type="NCBI Taxonomy" id="1810923"/>
    <lineage>
        <taxon>Eukaryota</taxon>
        <taxon>Fungi</taxon>
        <taxon>Dikarya</taxon>
        <taxon>Ascomycota</taxon>
        <taxon>Pezizomycotina</taxon>
        <taxon>Eurotiomycetes</taxon>
        <taxon>Eurotiomycetidae</taxon>
        <taxon>Eurotiales</taxon>
        <taxon>Aspergillaceae</taxon>
        <taxon>Aspergillus</taxon>
        <taxon>Aspergillus subgen. Nidulantes</taxon>
    </lineage>
</organism>
<keyword evidence="2" id="KW-1133">Transmembrane helix</keyword>
<name>A0ABR4ITJ5_9EURO</name>